<dbReference type="NCBIfam" id="NF041390">
    <property type="entry name" value="TadE_Rv3655c"/>
    <property type="match status" value="1"/>
</dbReference>
<evidence type="ECO:0000313" key="3">
    <source>
        <dbReference type="EMBL" id="MBB3663282.1"/>
    </source>
</evidence>
<dbReference type="Proteomes" id="UP000564573">
    <property type="component" value="Unassembled WGS sequence"/>
</dbReference>
<keyword evidence="2" id="KW-0472">Membrane</keyword>
<dbReference type="InterPro" id="IPR049790">
    <property type="entry name" value="Rv3655c/TadE"/>
</dbReference>
<dbReference type="RefSeq" id="WP_308216693.1">
    <property type="nucleotide sequence ID" value="NZ_JACIBS010000001.1"/>
</dbReference>
<feature type="region of interest" description="Disordered" evidence="1">
    <location>
        <begin position="96"/>
        <end position="139"/>
    </location>
</feature>
<keyword evidence="2" id="KW-0812">Transmembrane</keyword>
<name>A0A839XH39_9PSEU</name>
<evidence type="ECO:0000256" key="1">
    <source>
        <dbReference type="SAM" id="MobiDB-lite"/>
    </source>
</evidence>
<dbReference type="EMBL" id="JACIBS010000001">
    <property type="protein sequence ID" value="MBB3663282.1"/>
    <property type="molecule type" value="Genomic_DNA"/>
</dbReference>
<keyword evidence="2" id="KW-1133">Transmembrane helix</keyword>
<sequence>MTVEGAITVCSLIVVLGLVLGVVAAMLDQVRCADAAGEAARLLGRGDETRAREAVERLAPDGATLTSAGDGTGIVVTVHSPILGGLLPGMELSAEAYAVREPGTEEGGTREPGTGEGGTGEGGTGEAGAGEAMASEVAR</sequence>
<accession>A0A839XH39</accession>
<evidence type="ECO:0000313" key="4">
    <source>
        <dbReference type="Proteomes" id="UP000564573"/>
    </source>
</evidence>
<gene>
    <name evidence="3" type="ORF">FB384_002186</name>
</gene>
<reference evidence="3 4" key="1">
    <citation type="submission" date="2020-08" db="EMBL/GenBank/DDBJ databases">
        <title>Sequencing the genomes of 1000 actinobacteria strains.</title>
        <authorList>
            <person name="Klenk H.-P."/>
        </authorList>
    </citation>
    <scope>NUCLEOTIDE SEQUENCE [LARGE SCALE GENOMIC DNA]</scope>
    <source>
        <strain evidence="3 4">DSM 45267</strain>
    </source>
</reference>
<feature type="compositionally biased region" description="Gly residues" evidence="1">
    <location>
        <begin position="114"/>
        <end position="128"/>
    </location>
</feature>
<organism evidence="3 4">
    <name type="scientific">Prauserella sediminis</name>
    <dbReference type="NCBI Taxonomy" id="577680"/>
    <lineage>
        <taxon>Bacteria</taxon>
        <taxon>Bacillati</taxon>
        <taxon>Actinomycetota</taxon>
        <taxon>Actinomycetes</taxon>
        <taxon>Pseudonocardiales</taxon>
        <taxon>Pseudonocardiaceae</taxon>
        <taxon>Prauserella</taxon>
        <taxon>Prauserella salsuginis group</taxon>
    </lineage>
</organism>
<evidence type="ECO:0008006" key="5">
    <source>
        <dbReference type="Google" id="ProtNLM"/>
    </source>
</evidence>
<feature type="transmembrane region" description="Helical" evidence="2">
    <location>
        <begin position="6"/>
        <end position="27"/>
    </location>
</feature>
<protein>
    <recommendedName>
        <fullName evidence="5">Pilus assembly protein TadE</fullName>
    </recommendedName>
</protein>
<comment type="caution">
    <text evidence="3">The sequence shown here is derived from an EMBL/GenBank/DDBJ whole genome shotgun (WGS) entry which is preliminary data.</text>
</comment>
<evidence type="ECO:0000256" key="2">
    <source>
        <dbReference type="SAM" id="Phobius"/>
    </source>
</evidence>
<keyword evidence="4" id="KW-1185">Reference proteome</keyword>
<proteinExistence type="predicted"/>
<dbReference type="AlphaFoldDB" id="A0A839XH39"/>